<comment type="caution">
    <text evidence="1">The sequence shown here is derived from an EMBL/GenBank/DDBJ whole genome shotgun (WGS) entry which is preliminary data.</text>
</comment>
<dbReference type="EMBL" id="JAAXLJ010000006">
    <property type="protein sequence ID" value="NLR18324.1"/>
    <property type="molecule type" value="Genomic_DNA"/>
</dbReference>
<protein>
    <submittedName>
        <fullName evidence="1">Uncharacterized protein</fullName>
    </submittedName>
</protein>
<organism evidence="1 2">
    <name type="scientific">Secundilactobacillus angelensis</name>
    <dbReference type="NCBI Taxonomy" id="2722706"/>
    <lineage>
        <taxon>Bacteria</taxon>
        <taxon>Bacillati</taxon>
        <taxon>Bacillota</taxon>
        <taxon>Bacilli</taxon>
        <taxon>Lactobacillales</taxon>
        <taxon>Lactobacillaceae</taxon>
        <taxon>Secundilactobacillus</taxon>
    </lineage>
</organism>
<evidence type="ECO:0000313" key="1">
    <source>
        <dbReference type="EMBL" id="NLR18324.1"/>
    </source>
</evidence>
<dbReference type="RefSeq" id="WP_168924931.1">
    <property type="nucleotide sequence ID" value="NZ_JAAXLJ010000006.1"/>
</dbReference>
<name>A0ABX1KYU3_9LACO</name>
<keyword evidence="2" id="KW-1185">Reference proteome</keyword>
<reference evidence="1 2" key="1">
    <citation type="submission" date="2020-04" db="EMBL/GenBank/DDBJ databases">
        <title>A novel species of genus Lactobacillus that was isolated from fermented food Zha-chili.</title>
        <authorList>
            <person name="Zhang Z."/>
        </authorList>
    </citation>
    <scope>NUCLEOTIDE SEQUENCE [LARGE SCALE GENOMIC DNA]</scope>
    <source>
        <strain evidence="2">HBUAS51383</strain>
    </source>
</reference>
<proteinExistence type="predicted"/>
<dbReference type="Proteomes" id="UP000763447">
    <property type="component" value="Unassembled WGS sequence"/>
</dbReference>
<gene>
    <name evidence="1" type="ORF">HC026_05210</name>
</gene>
<accession>A0ABX1KYU3</accession>
<evidence type="ECO:0000313" key="2">
    <source>
        <dbReference type="Proteomes" id="UP000763447"/>
    </source>
</evidence>
<sequence length="302" mass="34973">MAAQTEDYEEDFQKEWGGCVHFLIQQQLSNSFDLAKMSVAVQGFFKLMAQKVQVPFIRWNAGSIHLGLYRFLSSAYQEEMPVLQTSQLYESTMTFLMFEANTKRIKMDYDQLTALMLPVTTAYLLPYGAEESLPEWQQATSNSVREYVEQWFAEFIGSSECAPLLHQVDASELQIYIMIFADALYNRQRKTIKNTGMHDVEALLGNLFPGLLFKKQDYQLIKPTLMAFFSFIQRAGYMRADRVKRILHGVEKGTEEMLSELKTHDWYEFPKLRYAALEQQYQEGGDSQWVRGIFQQLAGVAD</sequence>